<dbReference type="SUPFAM" id="SSF48498">
    <property type="entry name" value="Tetracyclin repressor-like, C-terminal domain"/>
    <property type="match status" value="1"/>
</dbReference>
<dbReference type="InterPro" id="IPR050109">
    <property type="entry name" value="HTH-type_TetR-like_transc_reg"/>
</dbReference>
<name>A0A290Z0P7_9PSEU</name>
<gene>
    <name evidence="6" type="ORF">CNX65_03880</name>
</gene>
<dbReference type="PRINTS" id="PR00455">
    <property type="entry name" value="HTHTETR"/>
</dbReference>
<evidence type="ECO:0000259" key="5">
    <source>
        <dbReference type="PROSITE" id="PS50977"/>
    </source>
</evidence>
<keyword evidence="3" id="KW-0804">Transcription</keyword>
<dbReference type="EMBL" id="CP023445">
    <property type="protein sequence ID" value="ATE52529.1"/>
    <property type="molecule type" value="Genomic_DNA"/>
</dbReference>
<dbReference type="GO" id="GO:0000976">
    <property type="term" value="F:transcription cis-regulatory region binding"/>
    <property type="evidence" value="ECO:0007669"/>
    <property type="project" value="TreeGrafter"/>
</dbReference>
<organism evidence="6 7">
    <name type="scientific">Actinosynnema pretiosum</name>
    <dbReference type="NCBI Taxonomy" id="42197"/>
    <lineage>
        <taxon>Bacteria</taxon>
        <taxon>Bacillati</taxon>
        <taxon>Actinomycetota</taxon>
        <taxon>Actinomycetes</taxon>
        <taxon>Pseudonocardiales</taxon>
        <taxon>Pseudonocardiaceae</taxon>
        <taxon>Actinosynnema</taxon>
    </lineage>
</organism>
<reference evidence="6" key="1">
    <citation type="submission" date="2017-09" db="EMBL/GenBank/DDBJ databases">
        <title>Complete Genome Sequence of ansamitocin-producing Bacterium Actinosynnema pretiosum X47.</title>
        <authorList>
            <person name="Cao G."/>
            <person name="Zong G."/>
            <person name="Zhong C."/>
            <person name="Fu J."/>
        </authorList>
    </citation>
    <scope>NUCLEOTIDE SEQUENCE [LARGE SCALE GENOMIC DNA]</scope>
    <source>
        <strain evidence="6">X47</strain>
    </source>
</reference>
<dbReference type="AlphaFoldDB" id="A0A290Z0P7"/>
<dbReference type="InterPro" id="IPR009057">
    <property type="entry name" value="Homeodomain-like_sf"/>
</dbReference>
<keyword evidence="1" id="KW-0805">Transcription regulation</keyword>
<evidence type="ECO:0000256" key="4">
    <source>
        <dbReference type="PROSITE-ProRule" id="PRU00335"/>
    </source>
</evidence>
<evidence type="ECO:0000313" key="7">
    <source>
        <dbReference type="Proteomes" id="UP000218505"/>
    </source>
</evidence>
<evidence type="ECO:0000313" key="6">
    <source>
        <dbReference type="EMBL" id="ATE52529.1"/>
    </source>
</evidence>
<dbReference type="PROSITE" id="PS50977">
    <property type="entry name" value="HTH_TETR_2"/>
    <property type="match status" value="1"/>
</dbReference>
<keyword evidence="2 4" id="KW-0238">DNA-binding</keyword>
<accession>A0A290Z0P7</accession>
<dbReference type="Proteomes" id="UP000218505">
    <property type="component" value="Chromosome"/>
</dbReference>
<keyword evidence="7" id="KW-1185">Reference proteome</keyword>
<dbReference type="GO" id="GO:0003700">
    <property type="term" value="F:DNA-binding transcription factor activity"/>
    <property type="evidence" value="ECO:0007669"/>
    <property type="project" value="TreeGrafter"/>
</dbReference>
<dbReference type="InterPro" id="IPR025996">
    <property type="entry name" value="MT1864/Rv1816-like_C"/>
</dbReference>
<feature type="DNA-binding region" description="H-T-H motif" evidence="4">
    <location>
        <begin position="37"/>
        <end position="56"/>
    </location>
</feature>
<dbReference type="PANTHER" id="PTHR30055">
    <property type="entry name" value="HTH-TYPE TRANSCRIPTIONAL REGULATOR RUTR"/>
    <property type="match status" value="1"/>
</dbReference>
<protein>
    <submittedName>
        <fullName evidence="6">TetR family transcriptional regulator</fullName>
    </submittedName>
</protein>
<dbReference type="Gene3D" id="1.10.357.10">
    <property type="entry name" value="Tetracycline Repressor, domain 2"/>
    <property type="match status" value="1"/>
</dbReference>
<evidence type="ECO:0000256" key="1">
    <source>
        <dbReference type="ARBA" id="ARBA00023015"/>
    </source>
</evidence>
<feature type="domain" description="HTH tetR-type" evidence="5">
    <location>
        <begin position="14"/>
        <end position="74"/>
    </location>
</feature>
<dbReference type="InterPro" id="IPR036271">
    <property type="entry name" value="Tet_transcr_reg_TetR-rel_C_sf"/>
</dbReference>
<evidence type="ECO:0000256" key="2">
    <source>
        <dbReference type="ARBA" id="ARBA00023125"/>
    </source>
</evidence>
<dbReference type="KEGG" id="apre:CNX65_03880"/>
<proteinExistence type="predicted"/>
<dbReference type="SUPFAM" id="SSF46689">
    <property type="entry name" value="Homeodomain-like"/>
    <property type="match status" value="1"/>
</dbReference>
<dbReference type="Pfam" id="PF13305">
    <property type="entry name" value="TetR_C_33"/>
    <property type="match status" value="1"/>
</dbReference>
<evidence type="ECO:0000256" key="3">
    <source>
        <dbReference type="ARBA" id="ARBA00023163"/>
    </source>
</evidence>
<dbReference type="Pfam" id="PF00440">
    <property type="entry name" value="TetR_N"/>
    <property type="match status" value="1"/>
</dbReference>
<sequence length="197" mass="20828">MSVARPRGRRGQGALLRDDILAAATRLLDLGGEHRVTLRAVAREAGITAPSIYPHFPDPPSVLKAAADAGRAELAALLTASATRSADPRRRLHDACRAYLDFATTRPGCYRVMSDHPDETAPGAPTTGHLAALIAECAATGRSTSTDPEADAVALWLGLHGIAHQRAAHRLFPWPADLVPDLVTALSGTTRRAGPNR</sequence>
<dbReference type="PANTHER" id="PTHR30055:SF234">
    <property type="entry name" value="HTH-TYPE TRANSCRIPTIONAL REGULATOR BETI"/>
    <property type="match status" value="1"/>
</dbReference>
<dbReference type="InterPro" id="IPR001647">
    <property type="entry name" value="HTH_TetR"/>
</dbReference>